<evidence type="ECO:0000256" key="1">
    <source>
        <dbReference type="ARBA" id="ARBA00004555"/>
    </source>
</evidence>
<reference evidence="7 8" key="1">
    <citation type="submission" date="2020-08" db="EMBL/GenBank/DDBJ databases">
        <title>Aphidius gifuensis genome sequencing and assembly.</title>
        <authorList>
            <person name="Du Z."/>
        </authorList>
    </citation>
    <scope>NUCLEOTIDE SEQUENCE [LARGE SCALE GENOMIC DNA]</scope>
    <source>
        <strain evidence="7">YNYX2018</strain>
        <tissue evidence="7">Adults</tissue>
    </source>
</reference>
<dbReference type="AlphaFoldDB" id="A0A835CR43"/>
<dbReference type="Pfam" id="PF12325">
    <property type="entry name" value="TMF_TATA_bd"/>
    <property type="match status" value="1"/>
</dbReference>
<dbReference type="EMBL" id="JACMRX010000005">
    <property type="protein sequence ID" value="KAF7989795.1"/>
    <property type="molecule type" value="Genomic_DNA"/>
</dbReference>
<feature type="region of interest" description="Disordered" evidence="5">
    <location>
        <begin position="528"/>
        <end position="579"/>
    </location>
</feature>
<evidence type="ECO:0000256" key="5">
    <source>
        <dbReference type="SAM" id="MobiDB-lite"/>
    </source>
</evidence>
<dbReference type="PANTHER" id="PTHR46515:SF1">
    <property type="entry name" value="TATA ELEMENT MODULATORY FACTOR"/>
    <property type="match status" value="1"/>
</dbReference>
<evidence type="ECO:0000256" key="3">
    <source>
        <dbReference type="ARBA" id="ARBA00023054"/>
    </source>
</evidence>
<keyword evidence="8" id="KW-1185">Reference proteome</keyword>
<organism evidence="7 8">
    <name type="scientific">Aphidius gifuensis</name>
    <name type="common">Parasitoid wasp</name>
    <dbReference type="NCBI Taxonomy" id="684658"/>
    <lineage>
        <taxon>Eukaryota</taxon>
        <taxon>Metazoa</taxon>
        <taxon>Ecdysozoa</taxon>
        <taxon>Arthropoda</taxon>
        <taxon>Hexapoda</taxon>
        <taxon>Insecta</taxon>
        <taxon>Pterygota</taxon>
        <taxon>Neoptera</taxon>
        <taxon>Endopterygota</taxon>
        <taxon>Hymenoptera</taxon>
        <taxon>Apocrita</taxon>
        <taxon>Ichneumonoidea</taxon>
        <taxon>Braconidae</taxon>
        <taxon>Aphidiinae</taxon>
        <taxon>Aphidius</taxon>
    </lineage>
</organism>
<name>A0A835CR43_APHGI</name>
<feature type="coiled-coil region" evidence="4">
    <location>
        <begin position="636"/>
        <end position="779"/>
    </location>
</feature>
<feature type="compositionally biased region" description="Polar residues" evidence="5">
    <location>
        <begin position="556"/>
        <end position="574"/>
    </location>
</feature>
<feature type="compositionally biased region" description="Low complexity" evidence="5">
    <location>
        <begin position="543"/>
        <end position="555"/>
    </location>
</feature>
<comment type="subcellular location">
    <subcellularLocation>
        <location evidence="1">Golgi apparatus</location>
    </subcellularLocation>
</comment>
<feature type="compositionally biased region" description="Low complexity" evidence="5">
    <location>
        <begin position="1057"/>
        <end position="1070"/>
    </location>
</feature>
<feature type="coiled-coil region" evidence="4">
    <location>
        <begin position="1128"/>
        <end position="1232"/>
    </location>
</feature>
<evidence type="ECO:0000256" key="4">
    <source>
        <dbReference type="SAM" id="Coils"/>
    </source>
</evidence>
<feature type="coiled-coil region" evidence="4">
    <location>
        <begin position="822"/>
        <end position="849"/>
    </location>
</feature>
<evidence type="ECO:0000313" key="7">
    <source>
        <dbReference type="EMBL" id="KAF7989795.1"/>
    </source>
</evidence>
<feature type="region of interest" description="Disordered" evidence="5">
    <location>
        <begin position="1048"/>
        <end position="1086"/>
    </location>
</feature>
<dbReference type="InterPro" id="IPR052602">
    <property type="entry name" value="Growth_transcription_reg"/>
</dbReference>
<keyword evidence="2" id="KW-0333">Golgi apparatus</keyword>
<dbReference type="PANTHER" id="PTHR46515">
    <property type="entry name" value="TATA ELEMENT MODULATORY FACTOR TMF1"/>
    <property type="match status" value="1"/>
</dbReference>
<dbReference type="InterPro" id="IPR022091">
    <property type="entry name" value="TMF_TATA-bd"/>
</dbReference>
<feature type="region of interest" description="Disordered" evidence="5">
    <location>
        <begin position="54"/>
        <end position="74"/>
    </location>
</feature>
<keyword evidence="3 4" id="KW-0175">Coiled coil</keyword>
<dbReference type="GO" id="GO:0005783">
    <property type="term" value="C:endoplasmic reticulum"/>
    <property type="evidence" value="ECO:0007669"/>
    <property type="project" value="TreeGrafter"/>
</dbReference>
<dbReference type="Pfam" id="PF12329">
    <property type="entry name" value="TMF_DNA_bd"/>
    <property type="match status" value="1"/>
</dbReference>
<accession>A0A835CR43</accession>
<comment type="caution">
    <text evidence="7">The sequence shown here is derived from an EMBL/GenBank/DDBJ whole genome shotgun (WGS) entry which is preliminary data.</text>
</comment>
<feature type="domain" description="TATA element modulatory factor 1 TATA binding" evidence="6">
    <location>
        <begin position="1120"/>
        <end position="1229"/>
    </location>
</feature>
<protein>
    <recommendedName>
        <fullName evidence="6">TATA element modulatory factor 1 TATA binding domain-containing protein</fullName>
    </recommendedName>
</protein>
<dbReference type="Proteomes" id="UP000639338">
    <property type="component" value="Unassembled WGS sequence"/>
</dbReference>
<dbReference type="OrthoDB" id="74178at2759"/>
<evidence type="ECO:0000256" key="2">
    <source>
        <dbReference type="ARBA" id="ARBA00023034"/>
    </source>
</evidence>
<evidence type="ECO:0000259" key="6">
    <source>
        <dbReference type="Pfam" id="PF12325"/>
    </source>
</evidence>
<gene>
    <name evidence="7" type="ORF">HCN44_008469</name>
</gene>
<feature type="compositionally biased region" description="Polar residues" evidence="5">
    <location>
        <begin position="59"/>
        <end position="74"/>
    </location>
</feature>
<dbReference type="GO" id="GO:0005794">
    <property type="term" value="C:Golgi apparatus"/>
    <property type="evidence" value="ECO:0007669"/>
    <property type="project" value="UniProtKB-SubCell"/>
</dbReference>
<proteinExistence type="predicted"/>
<evidence type="ECO:0000313" key="8">
    <source>
        <dbReference type="Proteomes" id="UP000639338"/>
    </source>
</evidence>
<feature type="coiled-coil region" evidence="4">
    <location>
        <begin position="878"/>
        <end position="1036"/>
    </location>
</feature>
<dbReference type="InterPro" id="IPR022092">
    <property type="entry name" value="TMF_DNA-bd"/>
</dbReference>
<sequence length="1235" mass="140722">MSWFDASGFASLAKSALKEAQKTIDKALDIKEEEQKATENRMIDETNFFASFGLKNDSKTNNEQPISSTSTTKQDTSVWGSFTGSFFETQNAEIKLSKRSGSLDEKLENTISSNSLSQSISLPEKFIKNDNILQEIKTNNDNDLLNKLKNIYPTEKQLKLDNKLNEKQDDDGDDNKIINRVSIISTESDKKSSESVEILGSCSQTNTDCTTTPDSDIIVSEYNDSLSTSAIENKKNSESVEILSNSLLTSPSSVEVLEDDSKLESPFLSPIDDYKSHDIEPDSESYVSSSDISPYASPMVEEKSLIIEHINETKEEEEEESSSRKQLIKTNLSIDKNLNQNIDELDEISQAEDSYTSASESTVVMTIIESFNQQETILENPENQNVFNSTEINIVDTLNDVKQNLHLSLEPITKQPIQKNECLNDENFIKNSTTTIEPKDIDLHNINQVMFTDSSCEGTIIETSSDDNITYKQDSPNEQDTPLTSSSYVKNMLADAMDVDCERQDIDVTQRENSPVSLESRSDLVKIGSDHASGHTSGDELETTTTSSDIEIISSPNGDSSSTQSRQSPANLHSNKAGDLLTKALKTRGHSRELSEISIGSDAASHEIEKLLKRIHEMNEILEVRESKLIDVSRMNMELHEQNNNLKIQIDNWEKRGQKHQDLHLINDDYTQRMSALEKKFQQTIRERDLLKEQLELLKKEITSQSLIVNDEKDELIKQLRIEGEKLSKQQLQHSNIIKKLRNKEKDNDLIIKNQNEQIEEQNCELERLKRSLNAKDDVERNQIEAVHTLTAKVKKQDKEISLLQDKLTTTTEKMNVYKTSIDAAKVELIETKLNLNKTEKKLKQALDNAGESCELMSQVEDLKIKLRSSEEEHVKHVDLLKQENNDLLIRLESAEARNEELSQSITTTTKPLLRQLEQLQNNLSHKTNTYMKQEKIMTEKIDQLQAKLENTIATDRTIIEENLNLKTKLTKIESQFKKKELDLINIQNESCCLKKDNEKLLNKIKELEENIKILEESHRQEVKLLKREIESLGDKLSIEKAAIDAEKRKNHSVLDQQQQQHQQQLQQQQSIVDDPRISPTSSVRRDSISSTNSVWLAFNDSMFDTSSGRLPSVYDGLRNSGNTTSTIETLQAQLKSREGEIQMLQWEISRRNNERDALNIELSNLSMKVDELSIKLTKVEALNENLNEIQTRYDALLQMYGEKVEENEELRLDLEDVKEMYKSQIDQLLKRGAT</sequence>